<dbReference type="Proteomes" id="UP000198675">
    <property type="component" value="Chromosome I"/>
</dbReference>
<dbReference type="EMBL" id="LT629797">
    <property type="protein sequence ID" value="SDU77477.1"/>
    <property type="molecule type" value="Genomic_DNA"/>
</dbReference>
<protein>
    <recommendedName>
        <fullName evidence="3">Nucleotide-diphospho-sugar transferase</fullName>
    </recommendedName>
</protein>
<sequence>MSTPQPFTPPHPLNTAVLFLVFNRLDTTKQVFEAIRQAKTPRLYIAADGARETKEGEAEKVQAVRDYVMENIDWDCEVKTLFREKNLGCKYAVSGAITWFFENEEQGIILEDDCLPSQSFFWYCEELLNKYKNDETVYLISGDARGPESFGMKEDYGFCKYPMIWGWASWARVWQNYDPEISDWPKVRDTLPASISTYKPTVRFWKSTFEQLYRKEIDTWDFQFTYLLLKNGGKCIVPKINLISNVGFGADATHTFSPESEAANRMRFEIKIPLEHQPSIFSEEMINNFYDRSEFSSKSFVVRIINKLSRLIVGRNLIQ</sequence>
<name>A0A1H2L8V3_9PSED</name>
<dbReference type="AlphaFoldDB" id="A0A1H2L8V3"/>
<dbReference type="SUPFAM" id="SSF53448">
    <property type="entry name" value="Nucleotide-diphospho-sugar transferases"/>
    <property type="match status" value="1"/>
</dbReference>
<organism evidence="1 2">
    <name type="scientific">Pseudomonas sihuiensis</name>
    <dbReference type="NCBI Taxonomy" id="1274359"/>
    <lineage>
        <taxon>Bacteria</taxon>
        <taxon>Pseudomonadati</taxon>
        <taxon>Pseudomonadota</taxon>
        <taxon>Gammaproteobacteria</taxon>
        <taxon>Pseudomonadales</taxon>
        <taxon>Pseudomonadaceae</taxon>
        <taxon>Pseudomonas</taxon>
    </lineage>
</organism>
<dbReference type="InterPro" id="IPR029044">
    <property type="entry name" value="Nucleotide-diphossugar_trans"/>
</dbReference>
<proteinExistence type="predicted"/>
<dbReference type="Gene3D" id="3.90.550.10">
    <property type="entry name" value="Spore Coat Polysaccharide Biosynthesis Protein SpsA, Chain A"/>
    <property type="match status" value="1"/>
</dbReference>
<accession>A0A1H2L8V3</accession>
<dbReference type="RefSeq" id="WP_092374779.1">
    <property type="nucleotide sequence ID" value="NZ_LT629797.1"/>
</dbReference>
<keyword evidence="2" id="KW-1185">Reference proteome</keyword>
<gene>
    <name evidence="1" type="ORF">SAMN05216363_0786</name>
</gene>
<evidence type="ECO:0008006" key="3">
    <source>
        <dbReference type="Google" id="ProtNLM"/>
    </source>
</evidence>
<reference evidence="2" key="1">
    <citation type="submission" date="2016-10" db="EMBL/GenBank/DDBJ databases">
        <authorList>
            <person name="Varghese N."/>
            <person name="Submissions S."/>
        </authorList>
    </citation>
    <scope>NUCLEOTIDE SEQUENCE [LARGE SCALE GENOMIC DNA]</scope>
    <source>
        <strain evidence="2">KCTC 32246</strain>
    </source>
</reference>
<evidence type="ECO:0000313" key="2">
    <source>
        <dbReference type="Proteomes" id="UP000198675"/>
    </source>
</evidence>
<evidence type="ECO:0000313" key="1">
    <source>
        <dbReference type="EMBL" id="SDU77477.1"/>
    </source>
</evidence>